<proteinExistence type="predicted"/>
<accession>A0A2N3YI31</accession>
<evidence type="ECO:0000313" key="2">
    <source>
        <dbReference type="EMBL" id="PKW26516.1"/>
    </source>
</evidence>
<feature type="domain" description="Fido" evidence="1">
    <location>
        <begin position="117"/>
        <end position="262"/>
    </location>
</feature>
<gene>
    <name evidence="2" type="ORF">ATL31_1328</name>
</gene>
<dbReference type="RefSeq" id="WP_101395072.1">
    <property type="nucleotide sequence ID" value="NZ_PJNE01000001.1"/>
</dbReference>
<sequence>MPSEPAAESPAVAAVARLAELPGVPERVEAARAACTRLRWHNALRRRTAEAAAESRVRGATASAELEGANLPVDVVRDVMRGAATWSRHPDPVEQVVRGAAAATAESEHVLGIVLRAPLQALARLHTVAAAGLVADEALGRPRRAGEECAELGELGEPAPAAEASERLRAVVQVLLAAPRLPVVVAAAVVHAEIVTVRPFVRGNAVVARALERALVQAAGLDPTGVAVLEKGHGAGGVAPYVGALAAYGRGDVAGVGLWLAHCCTAVEVAATEGERVADAVLAGRLT</sequence>
<dbReference type="OrthoDB" id="5241763at2"/>
<keyword evidence="3" id="KW-1185">Reference proteome</keyword>
<comment type="caution">
    <text evidence="2">The sequence shown here is derived from an EMBL/GenBank/DDBJ whole genome shotgun (WGS) entry which is preliminary data.</text>
</comment>
<evidence type="ECO:0000313" key="3">
    <source>
        <dbReference type="Proteomes" id="UP000233781"/>
    </source>
</evidence>
<protein>
    <submittedName>
        <fullName evidence="2">Fic/DOC family protein</fullName>
    </submittedName>
</protein>
<dbReference type="EMBL" id="PJNE01000001">
    <property type="protein sequence ID" value="PKW26516.1"/>
    <property type="molecule type" value="Genomic_DNA"/>
</dbReference>
<organism evidence="2 3">
    <name type="scientific">Phycicoccus duodecadis</name>
    <dbReference type="NCBI Taxonomy" id="173053"/>
    <lineage>
        <taxon>Bacteria</taxon>
        <taxon>Bacillati</taxon>
        <taxon>Actinomycetota</taxon>
        <taxon>Actinomycetes</taxon>
        <taxon>Micrococcales</taxon>
        <taxon>Intrasporangiaceae</taxon>
        <taxon>Phycicoccus</taxon>
    </lineage>
</organism>
<evidence type="ECO:0000259" key="1">
    <source>
        <dbReference type="PROSITE" id="PS51459"/>
    </source>
</evidence>
<dbReference type="InterPro" id="IPR003812">
    <property type="entry name" value="Fido"/>
</dbReference>
<dbReference type="AlphaFoldDB" id="A0A2N3YI31"/>
<dbReference type="SUPFAM" id="SSF140931">
    <property type="entry name" value="Fic-like"/>
    <property type="match status" value="1"/>
</dbReference>
<dbReference type="Gene3D" id="1.10.3290.10">
    <property type="entry name" value="Fido-like domain"/>
    <property type="match status" value="1"/>
</dbReference>
<reference evidence="2 3" key="1">
    <citation type="submission" date="2017-12" db="EMBL/GenBank/DDBJ databases">
        <title>Sequencing the genomes of 1000 Actinobacteria strains.</title>
        <authorList>
            <person name="Klenk H.-P."/>
        </authorList>
    </citation>
    <scope>NUCLEOTIDE SEQUENCE [LARGE SCALE GENOMIC DNA]</scope>
    <source>
        <strain evidence="2 3">DSM 12806</strain>
    </source>
</reference>
<dbReference type="PROSITE" id="PS51459">
    <property type="entry name" value="FIDO"/>
    <property type="match status" value="1"/>
</dbReference>
<dbReference type="Proteomes" id="UP000233781">
    <property type="component" value="Unassembled WGS sequence"/>
</dbReference>
<dbReference type="InterPro" id="IPR036597">
    <property type="entry name" value="Fido-like_dom_sf"/>
</dbReference>
<name>A0A2N3YI31_9MICO</name>